<proteinExistence type="predicted"/>
<reference evidence="1 2" key="1">
    <citation type="submission" date="2019-09" db="EMBL/GenBank/DDBJ databases">
        <title>Pimelobacter sp. isolated from Paulinella.</title>
        <authorList>
            <person name="Jeong S.E."/>
        </authorList>
    </citation>
    <scope>NUCLEOTIDE SEQUENCE [LARGE SCALE GENOMIC DNA]</scope>
    <source>
        <strain evidence="1 2">Pch-N</strain>
    </source>
</reference>
<dbReference type="AlphaFoldDB" id="A0A7J5DR18"/>
<organism evidence="1 2">
    <name type="scientific">Nocardioides simplex</name>
    <name type="common">Arthrobacter simplex</name>
    <dbReference type="NCBI Taxonomy" id="2045"/>
    <lineage>
        <taxon>Bacteria</taxon>
        <taxon>Bacillati</taxon>
        <taxon>Actinomycetota</taxon>
        <taxon>Actinomycetes</taxon>
        <taxon>Propionibacteriales</taxon>
        <taxon>Nocardioidaceae</taxon>
        <taxon>Pimelobacter</taxon>
    </lineage>
</organism>
<sequence length="360" mass="38494">MALPILVRALGGGWQEPEVTAYENEAALQELVKESPDLLSGEALATVDEFWVPGIGSIDLVGVAADGAITLIECKLRANPQIRREVVGQILAYAGGIWQMSYDEFAATWEARSGRSLLDHVRDKTGAEDAEAIRAGVVDSLARGVFTLVIAVDEITDELKRIIEFLNTVTTDSVTVLGLELQYVKQSDTEILIPRTYGDSLAEVKRKSSPTGRKWSAESFAAEVAALPAPEKQVVEKLMAHGAAHGVRPWWGVGQVPGMSWYYRVSGTTVSLFQIYLRPTGTVVAASIGGLKSAAGLGDAAAVRMLDGLRDVAQIAPSLDHVTADSLNKYPSIPVVGVLDQPGVIEAFLGVIDDVRDNGT</sequence>
<comment type="caution">
    <text evidence="1">The sequence shown here is derived from an EMBL/GenBank/DDBJ whole genome shotgun (WGS) entry which is preliminary data.</text>
</comment>
<dbReference type="Proteomes" id="UP000449906">
    <property type="component" value="Unassembled WGS sequence"/>
</dbReference>
<dbReference type="GO" id="GO:0003676">
    <property type="term" value="F:nucleic acid binding"/>
    <property type="evidence" value="ECO:0007669"/>
    <property type="project" value="InterPro"/>
</dbReference>
<protein>
    <recommendedName>
        <fullName evidence="3">DUF91 domain-containing protein</fullName>
    </recommendedName>
</protein>
<evidence type="ECO:0008006" key="3">
    <source>
        <dbReference type="Google" id="ProtNLM"/>
    </source>
</evidence>
<dbReference type="RefSeq" id="WP_151583064.1">
    <property type="nucleotide sequence ID" value="NZ_WBVM01000006.1"/>
</dbReference>
<gene>
    <name evidence="1" type="ORF">F9L07_27255</name>
</gene>
<dbReference type="Gene3D" id="3.40.1350.10">
    <property type="match status" value="1"/>
</dbReference>
<name>A0A7J5DR18_NOCSI</name>
<dbReference type="EMBL" id="WBVM01000006">
    <property type="protein sequence ID" value="KAB2807190.1"/>
    <property type="molecule type" value="Genomic_DNA"/>
</dbReference>
<evidence type="ECO:0000313" key="2">
    <source>
        <dbReference type="Proteomes" id="UP000449906"/>
    </source>
</evidence>
<evidence type="ECO:0000313" key="1">
    <source>
        <dbReference type="EMBL" id="KAB2807190.1"/>
    </source>
</evidence>
<accession>A0A7J5DR18</accession>
<dbReference type="InterPro" id="IPR011856">
    <property type="entry name" value="tRNA_endonuc-like_dom_sf"/>
</dbReference>